<name>A0A918A6I5_9ACTN</name>
<reference evidence="1" key="1">
    <citation type="journal article" date="2014" name="Int. J. Syst. Evol. Microbiol.">
        <title>Complete genome sequence of Corynebacterium casei LMG S-19264T (=DSM 44701T), isolated from a smear-ripened cheese.</title>
        <authorList>
            <consortium name="US DOE Joint Genome Institute (JGI-PGF)"/>
            <person name="Walter F."/>
            <person name="Albersmeier A."/>
            <person name="Kalinowski J."/>
            <person name="Ruckert C."/>
        </authorList>
    </citation>
    <scope>NUCLEOTIDE SEQUENCE</scope>
    <source>
        <strain evidence="1">CGMCC 4.7430</strain>
    </source>
</reference>
<dbReference type="EMBL" id="BMNK01000007">
    <property type="protein sequence ID" value="GGP09007.1"/>
    <property type="molecule type" value="Genomic_DNA"/>
</dbReference>
<keyword evidence="2" id="KW-1185">Reference proteome</keyword>
<accession>A0A918A6I5</accession>
<evidence type="ECO:0000313" key="2">
    <source>
        <dbReference type="Proteomes" id="UP000660745"/>
    </source>
</evidence>
<organism evidence="1 2">
    <name type="scientific">Nonomuraea glycinis</name>
    <dbReference type="NCBI Taxonomy" id="2047744"/>
    <lineage>
        <taxon>Bacteria</taxon>
        <taxon>Bacillati</taxon>
        <taxon>Actinomycetota</taxon>
        <taxon>Actinomycetes</taxon>
        <taxon>Streptosporangiales</taxon>
        <taxon>Streptosporangiaceae</taxon>
        <taxon>Nonomuraea</taxon>
    </lineage>
</organism>
<protein>
    <submittedName>
        <fullName evidence="1">Uncharacterized protein</fullName>
    </submittedName>
</protein>
<dbReference type="AlphaFoldDB" id="A0A918A6I5"/>
<sequence length="48" mass="4868">MSIRALAAIAAAATVAVGTLPPVLAELTGEKAIFGMDTVIQHVNVFTS</sequence>
<gene>
    <name evidence="1" type="ORF">GCM10012278_42990</name>
</gene>
<dbReference type="RefSeq" id="WP_189140460.1">
    <property type="nucleotide sequence ID" value="NZ_BMNK01000007.1"/>
</dbReference>
<dbReference type="Proteomes" id="UP000660745">
    <property type="component" value="Unassembled WGS sequence"/>
</dbReference>
<proteinExistence type="predicted"/>
<comment type="caution">
    <text evidence="1">The sequence shown here is derived from an EMBL/GenBank/DDBJ whole genome shotgun (WGS) entry which is preliminary data.</text>
</comment>
<reference evidence="1" key="2">
    <citation type="submission" date="2020-09" db="EMBL/GenBank/DDBJ databases">
        <authorList>
            <person name="Sun Q."/>
            <person name="Zhou Y."/>
        </authorList>
    </citation>
    <scope>NUCLEOTIDE SEQUENCE</scope>
    <source>
        <strain evidence="1">CGMCC 4.7430</strain>
    </source>
</reference>
<evidence type="ECO:0000313" key="1">
    <source>
        <dbReference type="EMBL" id="GGP09007.1"/>
    </source>
</evidence>